<keyword evidence="1" id="KW-0472">Membrane</keyword>
<dbReference type="AlphaFoldDB" id="A0A1X2G3L1"/>
<comment type="caution">
    <text evidence="2">The sequence shown here is derived from an EMBL/GenBank/DDBJ whole genome shotgun (WGS) entry which is preliminary data.</text>
</comment>
<evidence type="ECO:0000313" key="2">
    <source>
        <dbReference type="EMBL" id="ORX43886.1"/>
    </source>
</evidence>
<keyword evidence="1" id="KW-0812">Transmembrane</keyword>
<proteinExistence type="predicted"/>
<feature type="transmembrane region" description="Helical" evidence="1">
    <location>
        <begin position="56"/>
        <end position="75"/>
    </location>
</feature>
<evidence type="ECO:0000256" key="1">
    <source>
        <dbReference type="SAM" id="Phobius"/>
    </source>
</evidence>
<protein>
    <submittedName>
        <fullName evidence="2">Uncharacterized protein</fullName>
    </submittedName>
</protein>
<keyword evidence="1" id="KW-1133">Transmembrane helix</keyword>
<accession>A0A1X2G3L1</accession>
<name>A0A1X2G3L1_9FUNG</name>
<keyword evidence="3" id="KW-1185">Reference proteome</keyword>
<evidence type="ECO:0000313" key="3">
    <source>
        <dbReference type="Proteomes" id="UP000242146"/>
    </source>
</evidence>
<reference evidence="2 3" key="1">
    <citation type="submission" date="2016-07" db="EMBL/GenBank/DDBJ databases">
        <title>Pervasive Adenine N6-methylation of Active Genes in Fungi.</title>
        <authorList>
            <consortium name="DOE Joint Genome Institute"/>
            <person name="Mondo S.J."/>
            <person name="Dannebaum R.O."/>
            <person name="Kuo R.C."/>
            <person name="Labutti K."/>
            <person name="Haridas S."/>
            <person name="Kuo A."/>
            <person name="Salamov A."/>
            <person name="Ahrendt S.R."/>
            <person name="Lipzen A."/>
            <person name="Sullivan W."/>
            <person name="Andreopoulos W.B."/>
            <person name="Clum A."/>
            <person name="Lindquist E."/>
            <person name="Daum C."/>
            <person name="Ramamoorthy G.K."/>
            <person name="Gryganskyi A."/>
            <person name="Culley D."/>
            <person name="Magnuson J.K."/>
            <person name="James T.Y."/>
            <person name="O'Malley M.A."/>
            <person name="Stajich J.E."/>
            <person name="Spatafora J.W."/>
            <person name="Visel A."/>
            <person name="Grigoriev I.V."/>
        </authorList>
    </citation>
    <scope>NUCLEOTIDE SEQUENCE [LARGE SCALE GENOMIC DNA]</scope>
    <source>
        <strain evidence="2 3">NRRL 3301</strain>
    </source>
</reference>
<organism evidence="2 3">
    <name type="scientific">Hesseltinella vesiculosa</name>
    <dbReference type="NCBI Taxonomy" id="101127"/>
    <lineage>
        <taxon>Eukaryota</taxon>
        <taxon>Fungi</taxon>
        <taxon>Fungi incertae sedis</taxon>
        <taxon>Mucoromycota</taxon>
        <taxon>Mucoromycotina</taxon>
        <taxon>Mucoromycetes</taxon>
        <taxon>Mucorales</taxon>
        <taxon>Cunninghamellaceae</taxon>
        <taxon>Hesseltinella</taxon>
    </lineage>
</organism>
<feature type="transmembrane region" description="Helical" evidence="1">
    <location>
        <begin position="116"/>
        <end position="140"/>
    </location>
</feature>
<sequence>MTSSYTSWQRGRNEVVRVQPACSTEAELRQLSYLICSWISQNDALSEWDGKNGPDAFTLDILDILLMLVILTFYLRALCYGKKKLGVPVLRYDVGTLLPQFVKKLYGIGTSLQGQAWTWVTITSQIITALCTIIIVLLWAKTLSLPQVSDMAVEIQQVGESCQSEDVSSLA</sequence>
<gene>
    <name evidence="2" type="ORF">DM01DRAFT_1399490</name>
</gene>
<dbReference type="EMBL" id="MCGT01000052">
    <property type="protein sequence ID" value="ORX43886.1"/>
    <property type="molecule type" value="Genomic_DNA"/>
</dbReference>
<dbReference type="Proteomes" id="UP000242146">
    <property type="component" value="Unassembled WGS sequence"/>
</dbReference>